<evidence type="ECO:0000313" key="4">
    <source>
        <dbReference type="EMBL" id="EXG83010.1"/>
    </source>
</evidence>
<sequence length="1199" mass="129947">MGEQTTTERRDFFLSYTRADTETAQWIAWELENAGYTVLFQAWDMVPGSNWLRLVHQASRHAERTIAVLSAAYLRDSEFGEAEWLAAYQRDPRGLAGRVIPIRIEECVVDGLLAGVVHADLFDLPDRDAFRARLLSAVEAARSGRAKPLTEPPFPPGIVRGGAPGPPPPESPMPGTRSGYLMQIRQISPRALLDRQKELDALAAFCRDPAAGSYVWWRAAAWTGKSALMSWFVLHPPPGTRVASFFVTARYAGNSDRNAFLGVLIEQLSEVLGESVPPFQSESGQERLWFRLLDATAEHCARRGERLIVLVDGLDEDTSTPTSRATRSIAALLPANPPPGLRVVVAGRPDPPIPADVPPNHPLRDPDIVRILRRSPHASAIRADMQADLDRLRNGSLLERDLLGLVTAARGGLSGHDLAELCADHETTEWDIERLLSTVAGRSFTARAARWRPDDGRAVYLLGHEEIQLDAERSYGPRRLADLHRRLHTWADSYRARNWPPDTPEYLLRGYYQLLLLDDDGPRLVRYATDLRRHHRMLDVTGGDTAALAEVTEAQNSVRGSRVLDLARLAVYRTALIDRNSYLPRRIPAVWAVLGHPNRAEQIARAVLDPYTRWRVLAEAATGVWNVGDRAAAVRLLDEAEQAARRFLSADVLASALVTIAGHVTGTGDESRAVLLANEAEGLVGRISGHEYRAEATAHLAVSTAESGDRDRAMRLITTAEALLDDVTTPNHRAEPLCDLVRAAAEAGDPDRAGSLADRAERTIRCVGNLDERVDGLARLAHAAAVAGDESRVTRLAREAAENAPAIANSERPERTMYHVASALARIGEHRRAEATAAAIPAPGWQGDAQYEISRALLRAGDQVGAERVARGIGSVSGRAHALADIASAAASAGESERAELLVTHAEETARSEVDPYTRATGLANLVSALSEAGEETRAIRAAREAERAARDITDPEMRIWPLATLLAHGHSSLQVQLEALTEQTLNSTNGAYSRAGQTVYIVTQLTEAGQHSRAEAIARHIADPTFEARALAAISRQLADSGQPDRARLLAGEAESVVLTTTEELHGALALADLVLTAARVGDSHHAAQLAGVAEATAHTIAHSRSRSLALGSLGCALGDAGELDRAERIVSSVPNLDVQWWYLSRLGASVARAGAHERAEDMAARILNPDHRGWILAELAGALAEAGDHARAEAPVR</sequence>
<keyword evidence="1" id="KW-0677">Repeat</keyword>
<dbReference type="GO" id="GO:0007165">
    <property type="term" value="P:signal transduction"/>
    <property type="evidence" value="ECO:0007669"/>
    <property type="project" value="InterPro"/>
</dbReference>
<dbReference type="PATRIC" id="fig|927661.3.peg.4191"/>
<evidence type="ECO:0000259" key="3">
    <source>
        <dbReference type="PROSITE" id="PS50104"/>
    </source>
</evidence>
<name>A0A010YS17_9ACTN</name>
<dbReference type="Pfam" id="PF13676">
    <property type="entry name" value="TIR_2"/>
    <property type="match status" value="1"/>
</dbReference>
<dbReference type="HOGENOM" id="CLU_005511_0_0_11"/>
<protein>
    <recommendedName>
        <fullName evidence="3">TIR domain-containing protein</fullName>
    </recommendedName>
</protein>
<dbReference type="InterPro" id="IPR035897">
    <property type="entry name" value="Toll_tir_struct_dom_sf"/>
</dbReference>
<reference evidence="4 5" key="1">
    <citation type="submission" date="2013-07" db="EMBL/GenBank/DDBJ databases">
        <authorList>
            <consortium name="DOE Joint Genome Institute"/>
            <person name="Eisen J."/>
            <person name="Huntemann M."/>
            <person name="Han J."/>
            <person name="Chen A."/>
            <person name="Kyrpides N."/>
            <person name="Mavromatis K."/>
            <person name="Markowitz V."/>
            <person name="Palaniappan K."/>
            <person name="Ivanova N."/>
            <person name="Schaumberg A."/>
            <person name="Pati A."/>
            <person name="Liolios K."/>
            <person name="Nordberg H.P."/>
            <person name="Cantor M.N."/>
            <person name="Hua S.X."/>
            <person name="Woyke T."/>
        </authorList>
    </citation>
    <scope>NUCLEOTIDE SEQUENCE [LARGE SCALE GENOMIC DNA]</scope>
    <source>
        <strain evidence="4 5">DSM 44712</strain>
    </source>
</reference>
<evidence type="ECO:0000313" key="5">
    <source>
        <dbReference type="Proteomes" id="UP000021053"/>
    </source>
</evidence>
<gene>
    <name evidence="4" type="ORF">CryarDRAFT_4217</name>
</gene>
<dbReference type="Gene3D" id="3.40.50.10140">
    <property type="entry name" value="Toll/interleukin-1 receptor homology (TIR) domain"/>
    <property type="match status" value="1"/>
</dbReference>
<evidence type="ECO:0000256" key="2">
    <source>
        <dbReference type="SAM" id="MobiDB-lite"/>
    </source>
</evidence>
<feature type="region of interest" description="Disordered" evidence="2">
    <location>
        <begin position="146"/>
        <end position="175"/>
    </location>
</feature>
<dbReference type="SUPFAM" id="SSF48452">
    <property type="entry name" value="TPR-like"/>
    <property type="match status" value="1"/>
</dbReference>
<dbReference type="SUPFAM" id="SSF52200">
    <property type="entry name" value="Toll/Interleukin receptor TIR domain"/>
    <property type="match status" value="1"/>
</dbReference>
<dbReference type="Proteomes" id="UP000021053">
    <property type="component" value="Unassembled WGS sequence"/>
</dbReference>
<dbReference type="PROSITE" id="PS50104">
    <property type="entry name" value="TIR"/>
    <property type="match status" value="1"/>
</dbReference>
<proteinExistence type="predicted"/>
<dbReference type="InterPro" id="IPR000157">
    <property type="entry name" value="TIR_dom"/>
</dbReference>
<comment type="caution">
    <text evidence="4">The sequence shown here is derived from an EMBL/GenBank/DDBJ whole genome shotgun (WGS) entry which is preliminary data.</text>
</comment>
<dbReference type="Gene3D" id="1.25.40.10">
    <property type="entry name" value="Tetratricopeptide repeat domain"/>
    <property type="match status" value="4"/>
</dbReference>
<keyword evidence="5" id="KW-1185">Reference proteome</keyword>
<accession>A0A010YS17</accession>
<dbReference type="Pfam" id="PF24883">
    <property type="entry name" value="NPHP3_N"/>
    <property type="match status" value="1"/>
</dbReference>
<organism evidence="4 5">
    <name type="scientific">Cryptosporangium arvum DSM 44712</name>
    <dbReference type="NCBI Taxonomy" id="927661"/>
    <lineage>
        <taxon>Bacteria</taxon>
        <taxon>Bacillati</taxon>
        <taxon>Actinomycetota</taxon>
        <taxon>Actinomycetes</taxon>
        <taxon>Cryptosporangiales</taxon>
        <taxon>Cryptosporangiaceae</taxon>
        <taxon>Cryptosporangium</taxon>
    </lineage>
</organism>
<dbReference type="EMBL" id="JFBT01000001">
    <property type="protein sequence ID" value="EXG83010.1"/>
    <property type="molecule type" value="Genomic_DNA"/>
</dbReference>
<feature type="domain" description="TIR" evidence="3">
    <location>
        <begin position="8"/>
        <end position="138"/>
    </location>
</feature>
<evidence type="ECO:0000256" key="1">
    <source>
        <dbReference type="ARBA" id="ARBA00022737"/>
    </source>
</evidence>
<dbReference type="SMART" id="SM00255">
    <property type="entry name" value="TIR"/>
    <property type="match status" value="1"/>
</dbReference>
<dbReference type="AlphaFoldDB" id="A0A010YS17"/>
<dbReference type="RefSeq" id="WP_063725738.1">
    <property type="nucleotide sequence ID" value="NZ_KK073874.1"/>
</dbReference>
<dbReference type="InterPro" id="IPR056884">
    <property type="entry name" value="NPHP3-like_N"/>
</dbReference>
<dbReference type="InterPro" id="IPR011990">
    <property type="entry name" value="TPR-like_helical_dom_sf"/>
</dbReference>